<gene>
    <name evidence="18" type="ORF">CISIN_1g025541mg</name>
</gene>
<protein>
    <recommendedName>
        <fullName evidence="4">RING-type E3 ubiquitin transferase</fullName>
        <ecNumber evidence="4">2.3.2.27</ecNumber>
    </recommendedName>
</protein>
<evidence type="ECO:0000313" key="18">
    <source>
        <dbReference type="EMBL" id="KDO51359.1"/>
    </source>
</evidence>
<evidence type="ECO:0000256" key="5">
    <source>
        <dbReference type="ARBA" id="ARBA00022679"/>
    </source>
</evidence>
<keyword evidence="6 16" id="KW-0812">Transmembrane</keyword>
<evidence type="ECO:0000259" key="17">
    <source>
        <dbReference type="PROSITE" id="PS50089"/>
    </source>
</evidence>
<dbReference type="PaxDb" id="2711-XP_006478348.1"/>
<keyword evidence="8 14" id="KW-0863">Zinc-finger</keyword>
<feature type="compositionally biased region" description="Polar residues" evidence="15">
    <location>
        <begin position="161"/>
        <end position="174"/>
    </location>
</feature>
<accession>A0A067E835</accession>
<evidence type="ECO:0000256" key="3">
    <source>
        <dbReference type="ARBA" id="ARBA00004906"/>
    </source>
</evidence>
<evidence type="ECO:0000256" key="14">
    <source>
        <dbReference type="PROSITE-ProRule" id="PRU00175"/>
    </source>
</evidence>
<dbReference type="SMR" id="A0A067E835"/>
<dbReference type="GO" id="GO:0016567">
    <property type="term" value="P:protein ubiquitination"/>
    <property type="evidence" value="ECO:0007669"/>
    <property type="project" value="InterPro"/>
</dbReference>
<proteinExistence type="inferred from homology"/>
<dbReference type="GO" id="GO:0016020">
    <property type="term" value="C:membrane"/>
    <property type="evidence" value="ECO:0000318"/>
    <property type="project" value="GO_Central"/>
</dbReference>
<dbReference type="Gene3D" id="3.30.40.10">
    <property type="entry name" value="Zinc/RING finger domain, C3HC4 (zinc finger)"/>
    <property type="match status" value="1"/>
</dbReference>
<dbReference type="CDD" id="cd16461">
    <property type="entry name" value="RING-H2_EL5-like"/>
    <property type="match status" value="1"/>
</dbReference>
<keyword evidence="10" id="KW-0862">Zinc</keyword>
<feature type="compositionally biased region" description="Basic and acidic residues" evidence="15">
    <location>
        <begin position="213"/>
        <end position="244"/>
    </location>
</feature>
<evidence type="ECO:0000256" key="6">
    <source>
        <dbReference type="ARBA" id="ARBA00022692"/>
    </source>
</evidence>
<evidence type="ECO:0000256" key="10">
    <source>
        <dbReference type="ARBA" id="ARBA00022833"/>
    </source>
</evidence>
<keyword evidence="7" id="KW-0479">Metal-binding</keyword>
<evidence type="ECO:0000256" key="16">
    <source>
        <dbReference type="SAM" id="Phobius"/>
    </source>
</evidence>
<dbReference type="InterPro" id="IPR044600">
    <property type="entry name" value="ATL1/ATL16-like"/>
</dbReference>
<dbReference type="EMBL" id="KK785057">
    <property type="protein sequence ID" value="KDO51359.1"/>
    <property type="molecule type" value="Genomic_DNA"/>
</dbReference>
<comment type="similarity">
    <text evidence="13">Belongs to the RING-type zinc finger family. ATL subfamily.</text>
</comment>
<dbReference type="Pfam" id="PF13639">
    <property type="entry name" value="zf-RING_2"/>
    <property type="match status" value="1"/>
</dbReference>
<evidence type="ECO:0000256" key="1">
    <source>
        <dbReference type="ARBA" id="ARBA00000900"/>
    </source>
</evidence>
<name>A0A067E835_CITSI</name>
<dbReference type="SUPFAM" id="SSF57850">
    <property type="entry name" value="RING/U-box"/>
    <property type="match status" value="1"/>
</dbReference>
<comment type="pathway">
    <text evidence="3">Protein modification; protein ubiquitination.</text>
</comment>
<feature type="domain" description="RING-type" evidence="17">
    <location>
        <begin position="104"/>
        <end position="146"/>
    </location>
</feature>
<evidence type="ECO:0000256" key="11">
    <source>
        <dbReference type="ARBA" id="ARBA00022989"/>
    </source>
</evidence>
<evidence type="ECO:0000256" key="15">
    <source>
        <dbReference type="SAM" id="MobiDB-lite"/>
    </source>
</evidence>
<feature type="region of interest" description="Disordered" evidence="15">
    <location>
        <begin position="161"/>
        <end position="251"/>
    </location>
</feature>
<organism evidence="18 19">
    <name type="scientific">Citrus sinensis</name>
    <name type="common">Sweet orange</name>
    <name type="synonym">Citrus aurantium var. sinensis</name>
    <dbReference type="NCBI Taxonomy" id="2711"/>
    <lineage>
        <taxon>Eukaryota</taxon>
        <taxon>Viridiplantae</taxon>
        <taxon>Streptophyta</taxon>
        <taxon>Embryophyta</taxon>
        <taxon>Tracheophyta</taxon>
        <taxon>Spermatophyta</taxon>
        <taxon>Magnoliopsida</taxon>
        <taxon>eudicotyledons</taxon>
        <taxon>Gunneridae</taxon>
        <taxon>Pentapetalae</taxon>
        <taxon>rosids</taxon>
        <taxon>malvids</taxon>
        <taxon>Sapindales</taxon>
        <taxon>Rutaceae</taxon>
        <taxon>Aurantioideae</taxon>
        <taxon>Citrus</taxon>
    </lineage>
</organism>
<comment type="subcellular location">
    <subcellularLocation>
        <location evidence="2">Membrane</location>
        <topology evidence="2">Single-pass membrane protein</topology>
    </subcellularLocation>
</comment>
<keyword evidence="19" id="KW-1185">Reference proteome</keyword>
<evidence type="ECO:0000256" key="8">
    <source>
        <dbReference type="ARBA" id="ARBA00022771"/>
    </source>
</evidence>
<evidence type="ECO:0000256" key="7">
    <source>
        <dbReference type="ARBA" id="ARBA00022723"/>
    </source>
</evidence>
<dbReference type="PANTHER" id="PTHR46913">
    <property type="entry name" value="RING-H2 FINGER PROTEIN ATL16"/>
    <property type="match status" value="1"/>
</dbReference>
<dbReference type="PANTHER" id="PTHR46913:SF23">
    <property type="entry name" value="E3 UBIQUITIN-PROTEIN LIGASE RHA4A-RELATED"/>
    <property type="match status" value="1"/>
</dbReference>
<reference evidence="18 19" key="1">
    <citation type="submission" date="2014-04" db="EMBL/GenBank/DDBJ databases">
        <authorList>
            <consortium name="International Citrus Genome Consortium"/>
            <person name="Gmitter F."/>
            <person name="Chen C."/>
            <person name="Farmerie W."/>
            <person name="Harkins T."/>
            <person name="Desany B."/>
            <person name="Mohiuddin M."/>
            <person name="Kodira C."/>
            <person name="Borodovsky M."/>
            <person name="Lomsadze A."/>
            <person name="Burns P."/>
            <person name="Jenkins J."/>
            <person name="Prochnik S."/>
            <person name="Shu S."/>
            <person name="Chapman J."/>
            <person name="Pitluck S."/>
            <person name="Schmutz J."/>
            <person name="Rokhsar D."/>
        </authorList>
    </citation>
    <scope>NUCLEOTIDE SEQUENCE</scope>
</reference>
<dbReference type="AlphaFoldDB" id="A0A067E835"/>
<sequence>MSYYTPSCCSSPPKSSSVSAELKVYQAFIFSVPIFFTFILLLLFYLFYLRRRRVDWSSLRMRTSLHTNNVDEISRAELGLKKELREMLPIVIYKESFSIRDTQCSVCLADYQAEDKLQQIPACGHAFHMDCIDHWLTTHTTCPLCRLSLLAPAKASSELSDIQQETIQESSVTENADGASDQQRSEAYEEPQAVEHSESRNEDGSTLQNGPKEQGRSSHSLDHEREVRDTTNETGEHEQSRRIPDLTLKSP</sequence>
<dbReference type="GO" id="GO:0008270">
    <property type="term" value="F:zinc ion binding"/>
    <property type="evidence" value="ECO:0007669"/>
    <property type="project" value="UniProtKB-KW"/>
</dbReference>
<dbReference type="InterPro" id="IPR001841">
    <property type="entry name" value="Znf_RING"/>
</dbReference>
<feature type="compositionally biased region" description="Basic and acidic residues" evidence="15">
    <location>
        <begin position="183"/>
        <end position="203"/>
    </location>
</feature>
<dbReference type="SMART" id="SM00184">
    <property type="entry name" value="RING"/>
    <property type="match status" value="1"/>
</dbReference>
<dbReference type="eggNOG" id="KOG0800">
    <property type="taxonomic scope" value="Eukaryota"/>
</dbReference>
<evidence type="ECO:0000256" key="4">
    <source>
        <dbReference type="ARBA" id="ARBA00012483"/>
    </source>
</evidence>
<dbReference type="Proteomes" id="UP000027120">
    <property type="component" value="Unassembled WGS sequence"/>
</dbReference>
<keyword evidence="11 16" id="KW-1133">Transmembrane helix</keyword>
<dbReference type="PROSITE" id="PS50089">
    <property type="entry name" value="ZF_RING_2"/>
    <property type="match status" value="1"/>
</dbReference>
<dbReference type="EC" id="2.3.2.27" evidence="4"/>
<comment type="catalytic activity">
    <reaction evidence="1">
        <text>S-ubiquitinyl-[E2 ubiquitin-conjugating enzyme]-L-cysteine + [acceptor protein]-L-lysine = [E2 ubiquitin-conjugating enzyme]-L-cysteine + N(6)-ubiquitinyl-[acceptor protein]-L-lysine.</text>
        <dbReference type="EC" id="2.3.2.27"/>
    </reaction>
</comment>
<evidence type="ECO:0000256" key="2">
    <source>
        <dbReference type="ARBA" id="ARBA00004167"/>
    </source>
</evidence>
<evidence type="ECO:0000256" key="12">
    <source>
        <dbReference type="ARBA" id="ARBA00023136"/>
    </source>
</evidence>
<keyword evidence="9" id="KW-0833">Ubl conjugation pathway</keyword>
<keyword evidence="5" id="KW-0808">Transferase</keyword>
<dbReference type="GO" id="GO:0061630">
    <property type="term" value="F:ubiquitin protein ligase activity"/>
    <property type="evidence" value="ECO:0000318"/>
    <property type="project" value="GO_Central"/>
</dbReference>
<keyword evidence="12 16" id="KW-0472">Membrane</keyword>
<evidence type="ECO:0000313" key="19">
    <source>
        <dbReference type="Proteomes" id="UP000027120"/>
    </source>
</evidence>
<dbReference type="FunFam" id="3.30.40.10:FF:000503">
    <property type="entry name" value="RING-H2 finger protein ATL7"/>
    <property type="match status" value="1"/>
</dbReference>
<feature type="transmembrane region" description="Helical" evidence="16">
    <location>
        <begin position="24"/>
        <end position="48"/>
    </location>
</feature>
<dbReference type="InterPro" id="IPR013083">
    <property type="entry name" value="Znf_RING/FYVE/PHD"/>
</dbReference>
<evidence type="ECO:0000256" key="9">
    <source>
        <dbReference type="ARBA" id="ARBA00022786"/>
    </source>
</evidence>
<dbReference type="GO" id="GO:0006511">
    <property type="term" value="P:ubiquitin-dependent protein catabolic process"/>
    <property type="evidence" value="ECO:0000318"/>
    <property type="project" value="GO_Central"/>
</dbReference>
<evidence type="ECO:0000256" key="13">
    <source>
        <dbReference type="ARBA" id="ARBA00024209"/>
    </source>
</evidence>